<feature type="transmembrane region" description="Helical" evidence="1">
    <location>
        <begin position="142"/>
        <end position="164"/>
    </location>
</feature>
<keyword evidence="1" id="KW-1133">Transmembrane helix</keyword>
<accession>A0A5B7X4Z3</accession>
<keyword evidence="1" id="KW-0812">Transmembrane</keyword>
<evidence type="ECO:0000313" key="2">
    <source>
        <dbReference type="EMBL" id="QCY70506.1"/>
    </source>
</evidence>
<evidence type="ECO:0000313" key="3">
    <source>
        <dbReference type="Proteomes" id="UP000309016"/>
    </source>
</evidence>
<dbReference type="KEGG" id="afla:FHG64_14455"/>
<feature type="transmembrane region" description="Helical" evidence="1">
    <location>
        <begin position="171"/>
        <end position="187"/>
    </location>
</feature>
<dbReference type="RefSeq" id="WP_139067075.1">
    <property type="nucleotide sequence ID" value="NZ_CP040812.1"/>
</dbReference>
<feature type="transmembrane region" description="Helical" evidence="1">
    <location>
        <begin position="109"/>
        <end position="130"/>
    </location>
</feature>
<name>A0A5B7X4Z3_9FLAO</name>
<feature type="transmembrane region" description="Helical" evidence="1">
    <location>
        <begin position="31"/>
        <end position="47"/>
    </location>
</feature>
<gene>
    <name evidence="2" type="ORF">FHG64_14455</name>
</gene>
<reference evidence="2 3" key="1">
    <citation type="submission" date="2019-06" db="EMBL/GenBank/DDBJ databases">
        <title>Complete genome sequence of Antarcticibacterium flavum KCTC 52984T from an Antarctic marine sediment.</title>
        <authorList>
            <person name="Lee Y.M."/>
            <person name="Shin S.C."/>
        </authorList>
    </citation>
    <scope>NUCLEOTIDE SEQUENCE [LARGE SCALE GENOMIC DNA]</scope>
    <source>
        <strain evidence="2 3">KCTC 52984</strain>
    </source>
</reference>
<keyword evidence="3" id="KW-1185">Reference proteome</keyword>
<dbReference type="EMBL" id="CP040812">
    <property type="protein sequence ID" value="QCY70506.1"/>
    <property type="molecule type" value="Genomic_DNA"/>
</dbReference>
<feature type="transmembrane region" description="Helical" evidence="1">
    <location>
        <begin position="84"/>
        <end position="102"/>
    </location>
</feature>
<feature type="transmembrane region" description="Helical" evidence="1">
    <location>
        <begin position="54"/>
        <end position="72"/>
    </location>
</feature>
<dbReference type="OrthoDB" id="1454605at2"/>
<evidence type="ECO:0000256" key="1">
    <source>
        <dbReference type="SAM" id="Phobius"/>
    </source>
</evidence>
<sequence>MSVRSLGIAGLCLALLVNIWSLLTGAFWLENTSYILFFIFAILLKFSGRRFFNIAFYLFTGFTVASYVLKYVDTQFFSREFSMVLLSMAYTVLIIEGLKYIVIKNGSYLMLLYFFGIVGLNGCLLGYHLVELQEYISGYIAYSVYILYYFILLLLGIVSFIYYLNSYSKRSMFFVSLALGLIFADVLRDMGCFTSGI</sequence>
<dbReference type="Proteomes" id="UP000309016">
    <property type="component" value="Chromosome"/>
</dbReference>
<organism evidence="2 3">
    <name type="scientific">Antarcticibacterium flavum</name>
    <dbReference type="NCBI Taxonomy" id="2058175"/>
    <lineage>
        <taxon>Bacteria</taxon>
        <taxon>Pseudomonadati</taxon>
        <taxon>Bacteroidota</taxon>
        <taxon>Flavobacteriia</taxon>
        <taxon>Flavobacteriales</taxon>
        <taxon>Flavobacteriaceae</taxon>
        <taxon>Antarcticibacterium</taxon>
    </lineage>
</organism>
<proteinExistence type="predicted"/>
<keyword evidence="1" id="KW-0472">Membrane</keyword>
<protein>
    <submittedName>
        <fullName evidence="2">Uncharacterized protein</fullName>
    </submittedName>
</protein>
<dbReference type="AlphaFoldDB" id="A0A5B7X4Z3"/>